<dbReference type="Gene3D" id="3.40.50.2000">
    <property type="entry name" value="Glycogen Phosphorylase B"/>
    <property type="match status" value="2"/>
</dbReference>
<name>A0A511ZQS6_9BACI</name>
<accession>A0A511ZQS6</accession>
<dbReference type="OrthoDB" id="570545at2"/>
<dbReference type="RefSeq" id="WP_147212615.1">
    <property type="nucleotide sequence ID" value="NZ_BJYM01000028.1"/>
</dbReference>
<evidence type="ECO:0000313" key="2">
    <source>
        <dbReference type="EMBL" id="GEN89739.1"/>
    </source>
</evidence>
<dbReference type="PANTHER" id="PTHR12526">
    <property type="entry name" value="GLYCOSYLTRANSFERASE"/>
    <property type="match status" value="1"/>
</dbReference>
<dbReference type="Pfam" id="PF00534">
    <property type="entry name" value="Glycos_transf_1"/>
    <property type="match status" value="1"/>
</dbReference>
<dbReference type="Proteomes" id="UP000321558">
    <property type="component" value="Unassembled WGS sequence"/>
</dbReference>
<dbReference type="AlphaFoldDB" id="A0A511ZQS6"/>
<dbReference type="SUPFAM" id="SSF53756">
    <property type="entry name" value="UDP-Glycosyltransferase/glycogen phosphorylase"/>
    <property type="match status" value="1"/>
</dbReference>
<keyword evidence="3" id="KW-1185">Reference proteome</keyword>
<evidence type="ECO:0000313" key="3">
    <source>
        <dbReference type="Proteomes" id="UP000321558"/>
    </source>
</evidence>
<gene>
    <name evidence="2" type="ORF">OSO01_44780</name>
</gene>
<proteinExistence type="predicted"/>
<dbReference type="GO" id="GO:0016757">
    <property type="term" value="F:glycosyltransferase activity"/>
    <property type="evidence" value="ECO:0007669"/>
    <property type="project" value="InterPro"/>
</dbReference>
<feature type="domain" description="Glycosyl transferase family 1" evidence="1">
    <location>
        <begin position="322"/>
        <end position="487"/>
    </location>
</feature>
<reference evidence="2 3" key="1">
    <citation type="submission" date="2019-07" db="EMBL/GenBank/DDBJ databases">
        <title>Whole genome shotgun sequence of Oceanobacillus sojae NBRC 105379.</title>
        <authorList>
            <person name="Hosoyama A."/>
            <person name="Uohara A."/>
            <person name="Ohji S."/>
            <person name="Ichikawa N."/>
        </authorList>
    </citation>
    <scope>NUCLEOTIDE SEQUENCE [LARGE SCALE GENOMIC DNA]</scope>
    <source>
        <strain evidence="2 3">NBRC 105379</strain>
    </source>
</reference>
<sequence length="638" mass="75007">MKRKDNRHFFYMLDSFSENSGGRTQATINRAKLLADHAKKSFILTNNFKVNYGKIIEFVKEKRDIPDTIEFINIYEFFAGEDVYLNNHHGKKTFEKTDEVSYQYDKEKNAYKVFDNDKQISYIQLDGDGTVIYKDFFDAQKRKEKREIYDALGNIIKVSYFDMRTKKIIRQDFYTRDSNLYLSIDYNKSTGETIRCLVFDREQKIKYKFKNETEMNQFWVASLNQTFENSIFFSEQRKLDNTLIDNKYEKENIKSVAVVHSTHLKEPYTFGSKLRNYNGKMLLKDISKFSAVVLLTKEQLKHVVNQFGIYKNLYRIPHYATEKKNSLFKKKDYSKVVVISRFIPLKRIMDILEAFKLVNTELPTVKLEIWGDGEEKELYQKFIDDNNLEEAVELKGYTNNPNETFYSGGVSIITSINEGFGMTILESLSNQTPVIAYDYNYGPRELINHGENGLIVENGNIKELANAIIEVQKDKKLLKKLSKNTKQKIEEYKPEILKQKWLELIKDVEKQNENNDVLRKKVLLSELQKVSVEKNESSIAINFDIENTLSSGIKNEKYYLYIKNYYNLDEIGNRFIELQKIKTAENKEWLKGVFEVNQSVFNELKKNKIVLGLGVSNEKEFHYVNILIDDKFYESLNA</sequence>
<protein>
    <recommendedName>
        <fullName evidence="1">Glycosyl transferase family 1 domain-containing protein</fullName>
    </recommendedName>
</protein>
<evidence type="ECO:0000259" key="1">
    <source>
        <dbReference type="Pfam" id="PF00534"/>
    </source>
</evidence>
<comment type="caution">
    <text evidence="2">The sequence shown here is derived from an EMBL/GenBank/DDBJ whole genome shotgun (WGS) entry which is preliminary data.</text>
</comment>
<dbReference type="InterPro" id="IPR001296">
    <property type="entry name" value="Glyco_trans_1"/>
</dbReference>
<organism evidence="2 3">
    <name type="scientific">Oceanobacillus sojae</name>
    <dbReference type="NCBI Taxonomy" id="582851"/>
    <lineage>
        <taxon>Bacteria</taxon>
        <taxon>Bacillati</taxon>
        <taxon>Bacillota</taxon>
        <taxon>Bacilli</taxon>
        <taxon>Bacillales</taxon>
        <taxon>Bacillaceae</taxon>
        <taxon>Oceanobacillus</taxon>
    </lineage>
</organism>
<dbReference type="PANTHER" id="PTHR12526:SF630">
    <property type="entry name" value="GLYCOSYLTRANSFERASE"/>
    <property type="match status" value="1"/>
</dbReference>
<dbReference type="EMBL" id="BJYM01000028">
    <property type="protein sequence ID" value="GEN89739.1"/>
    <property type="molecule type" value="Genomic_DNA"/>
</dbReference>